<evidence type="ECO:0000259" key="1">
    <source>
        <dbReference type="Pfam" id="PF01266"/>
    </source>
</evidence>
<sequence length="209" mass="23679">MGNRQIPIYSLMVATEPLPSDVITQIRNNQRATFQEACHLITYAQITGDNRLAIGGRGVRYKLFSRLSERSEIDNRMHSALERRAKSWFPQISQAKFEYRWGGAVALTRRWQAYLNFDRASGRAEIGGYVGDGVTLSYLVAKTLATQISNLKTQALPFIDQKIGRWEPEPIRYLAVNTGFKATVIADYEEKITNRPSVLASIIDPLINR</sequence>
<proteinExistence type="predicted"/>
<gene>
    <name evidence="2" type="ORF">UFOPK1776_00646</name>
</gene>
<protein>
    <submittedName>
        <fullName evidence="2">Unannotated protein</fullName>
    </submittedName>
</protein>
<organism evidence="2">
    <name type="scientific">freshwater metagenome</name>
    <dbReference type="NCBI Taxonomy" id="449393"/>
    <lineage>
        <taxon>unclassified sequences</taxon>
        <taxon>metagenomes</taxon>
        <taxon>ecological metagenomes</taxon>
    </lineage>
</organism>
<dbReference type="InterPro" id="IPR036188">
    <property type="entry name" value="FAD/NAD-bd_sf"/>
</dbReference>
<feature type="domain" description="FAD dependent oxidoreductase" evidence="1">
    <location>
        <begin position="6"/>
        <end position="145"/>
    </location>
</feature>
<accession>A0A6J6FRB0</accession>
<dbReference type="EMBL" id="CAEZUC010000089">
    <property type="protein sequence ID" value="CAB4591622.1"/>
    <property type="molecule type" value="Genomic_DNA"/>
</dbReference>
<dbReference type="AlphaFoldDB" id="A0A6J6FRB0"/>
<dbReference type="Gene3D" id="3.30.9.10">
    <property type="entry name" value="D-Amino Acid Oxidase, subunit A, domain 2"/>
    <property type="match status" value="1"/>
</dbReference>
<dbReference type="Pfam" id="PF01266">
    <property type="entry name" value="DAO"/>
    <property type="match status" value="1"/>
</dbReference>
<dbReference type="Gene3D" id="3.50.50.60">
    <property type="entry name" value="FAD/NAD(P)-binding domain"/>
    <property type="match status" value="1"/>
</dbReference>
<name>A0A6J6FRB0_9ZZZZ</name>
<evidence type="ECO:0000313" key="2">
    <source>
        <dbReference type="EMBL" id="CAB4591622.1"/>
    </source>
</evidence>
<dbReference type="InterPro" id="IPR006076">
    <property type="entry name" value="FAD-dep_OxRdtase"/>
</dbReference>
<reference evidence="2" key="1">
    <citation type="submission" date="2020-05" db="EMBL/GenBank/DDBJ databases">
        <authorList>
            <person name="Chiriac C."/>
            <person name="Salcher M."/>
            <person name="Ghai R."/>
            <person name="Kavagutti S V."/>
        </authorList>
    </citation>
    <scope>NUCLEOTIDE SEQUENCE</scope>
</reference>